<organism evidence="1">
    <name type="scientific">Arundo donax</name>
    <name type="common">Giant reed</name>
    <name type="synonym">Donax arundinaceus</name>
    <dbReference type="NCBI Taxonomy" id="35708"/>
    <lineage>
        <taxon>Eukaryota</taxon>
        <taxon>Viridiplantae</taxon>
        <taxon>Streptophyta</taxon>
        <taxon>Embryophyta</taxon>
        <taxon>Tracheophyta</taxon>
        <taxon>Spermatophyta</taxon>
        <taxon>Magnoliopsida</taxon>
        <taxon>Liliopsida</taxon>
        <taxon>Poales</taxon>
        <taxon>Poaceae</taxon>
        <taxon>PACMAD clade</taxon>
        <taxon>Arundinoideae</taxon>
        <taxon>Arundineae</taxon>
        <taxon>Arundo</taxon>
    </lineage>
</organism>
<proteinExistence type="predicted"/>
<dbReference type="AlphaFoldDB" id="A0A0A9C155"/>
<protein>
    <submittedName>
        <fullName evidence="1">Uncharacterized protein</fullName>
    </submittedName>
</protein>
<reference evidence="1" key="2">
    <citation type="journal article" date="2015" name="Data Brief">
        <title>Shoot transcriptome of the giant reed, Arundo donax.</title>
        <authorList>
            <person name="Barrero R.A."/>
            <person name="Guerrero F.D."/>
            <person name="Moolhuijzen P."/>
            <person name="Goolsby J.A."/>
            <person name="Tidwell J."/>
            <person name="Bellgard S.E."/>
            <person name="Bellgard M.I."/>
        </authorList>
    </citation>
    <scope>NUCLEOTIDE SEQUENCE</scope>
    <source>
        <tissue evidence="1">Shoot tissue taken approximately 20 cm above the soil surface</tissue>
    </source>
</reference>
<accession>A0A0A9C155</accession>
<sequence length="41" mass="4644">MIDKEANECSLFRPLGHHSIAYRASLYADDMVVFLSLVAYP</sequence>
<name>A0A0A9C155_ARUDO</name>
<dbReference type="EMBL" id="GBRH01229717">
    <property type="protein sequence ID" value="JAD68178.1"/>
    <property type="molecule type" value="Transcribed_RNA"/>
</dbReference>
<reference evidence="1" key="1">
    <citation type="submission" date="2014-09" db="EMBL/GenBank/DDBJ databases">
        <authorList>
            <person name="Magalhaes I.L.F."/>
            <person name="Oliveira U."/>
            <person name="Santos F.R."/>
            <person name="Vidigal T.H.D.A."/>
            <person name="Brescovit A.D."/>
            <person name="Santos A.J."/>
        </authorList>
    </citation>
    <scope>NUCLEOTIDE SEQUENCE</scope>
    <source>
        <tissue evidence="1">Shoot tissue taken approximately 20 cm above the soil surface</tissue>
    </source>
</reference>
<evidence type="ECO:0000313" key="1">
    <source>
        <dbReference type="EMBL" id="JAD68178.1"/>
    </source>
</evidence>